<keyword evidence="3" id="KW-1185">Reference proteome</keyword>
<feature type="region of interest" description="Disordered" evidence="1">
    <location>
        <begin position="267"/>
        <end position="286"/>
    </location>
</feature>
<feature type="region of interest" description="Disordered" evidence="1">
    <location>
        <begin position="118"/>
        <end position="145"/>
    </location>
</feature>
<dbReference type="Proteomes" id="UP000092461">
    <property type="component" value="Unassembled WGS sequence"/>
</dbReference>
<name>A0A1B0CKC4_LUTLO</name>
<dbReference type="VEuPathDB" id="VectorBase:LLOJ005061"/>
<evidence type="ECO:0000313" key="2">
    <source>
        <dbReference type="EnsemblMetazoa" id="LLOJ005061-PA"/>
    </source>
</evidence>
<dbReference type="EMBL" id="AJWK01015971">
    <property type="status" value="NOT_ANNOTATED_CDS"/>
    <property type="molecule type" value="Genomic_DNA"/>
</dbReference>
<dbReference type="EnsemblMetazoa" id="LLOJ005061-RA">
    <property type="protein sequence ID" value="LLOJ005061-PA"/>
    <property type="gene ID" value="LLOJ005061"/>
</dbReference>
<evidence type="ECO:0000256" key="1">
    <source>
        <dbReference type="SAM" id="MobiDB-lite"/>
    </source>
</evidence>
<sequence>MIVEGCRVNLRDRRDEETYDIPRLKSPISRRIYEPITTLKAIRKFTSPTFGVHSCPGRGRQTLCQQFNNEILSEHLQKVKSAHSVEDFRKLLERIQHTKKERISKRSLDDDQVNVESQDILVPERENPPNTGATPKYPRKRRSEEEGRYIEEWISKLAVNCYDEGLQAHLKFLEECTTRLTKKDLQPHRETSSPLGVKRTSGRGYRISVKIHGSRMTSNDHRDANLIETFTRLDVSRGNAPQPPPPKIVLNDDFTNSVDFARCEHFTSSRQSREGTHPPDVGESLKTLKVPSLVKIAVEERPTHSRKFSR</sequence>
<feature type="compositionally biased region" description="Basic and acidic residues" evidence="1">
    <location>
        <begin position="267"/>
        <end position="277"/>
    </location>
</feature>
<protein>
    <submittedName>
        <fullName evidence="2">Uncharacterized protein</fullName>
    </submittedName>
</protein>
<accession>A0A1B0CKC4</accession>
<proteinExistence type="predicted"/>
<evidence type="ECO:0000313" key="3">
    <source>
        <dbReference type="Proteomes" id="UP000092461"/>
    </source>
</evidence>
<reference evidence="2" key="1">
    <citation type="submission" date="2020-05" db="UniProtKB">
        <authorList>
            <consortium name="EnsemblMetazoa"/>
        </authorList>
    </citation>
    <scope>IDENTIFICATION</scope>
    <source>
        <strain evidence="2">Jacobina</strain>
    </source>
</reference>
<dbReference type="AlphaFoldDB" id="A0A1B0CKC4"/>
<organism evidence="2 3">
    <name type="scientific">Lutzomyia longipalpis</name>
    <name type="common">Sand fly</name>
    <dbReference type="NCBI Taxonomy" id="7200"/>
    <lineage>
        <taxon>Eukaryota</taxon>
        <taxon>Metazoa</taxon>
        <taxon>Ecdysozoa</taxon>
        <taxon>Arthropoda</taxon>
        <taxon>Hexapoda</taxon>
        <taxon>Insecta</taxon>
        <taxon>Pterygota</taxon>
        <taxon>Neoptera</taxon>
        <taxon>Endopterygota</taxon>
        <taxon>Diptera</taxon>
        <taxon>Nematocera</taxon>
        <taxon>Psychodoidea</taxon>
        <taxon>Psychodidae</taxon>
        <taxon>Lutzomyia</taxon>
        <taxon>Lutzomyia</taxon>
    </lineage>
</organism>